<name>I3UXV5_PSEPU</name>
<evidence type="ECO:0000313" key="1">
    <source>
        <dbReference type="EMBL" id="AFK70326.1"/>
    </source>
</evidence>
<dbReference type="EMBL" id="CP003588">
    <property type="protein sequence ID" value="AFK70326.1"/>
    <property type="molecule type" value="Genomic_DNA"/>
</dbReference>
<proteinExistence type="predicted"/>
<dbReference type="PATRIC" id="fig|231023.4.peg.3151"/>
<dbReference type="KEGG" id="ppi:YSA_06590"/>
<gene>
    <name evidence="1" type="ORF">YSA_06590</name>
</gene>
<dbReference type="Proteomes" id="UP000005268">
    <property type="component" value="Chromosome"/>
</dbReference>
<organism evidence="1 2">
    <name type="scientific">Pseudomonas putida ND6</name>
    <dbReference type="NCBI Taxonomy" id="231023"/>
    <lineage>
        <taxon>Bacteria</taxon>
        <taxon>Pseudomonadati</taxon>
        <taxon>Pseudomonadota</taxon>
        <taxon>Gammaproteobacteria</taxon>
        <taxon>Pseudomonadales</taxon>
        <taxon>Pseudomonadaceae</taxon>
        <taxon>Pseudomonas</taxon>
    </lineage>
</organism>
<protein>
    <submittedName>
        <fullName evidence="1">Uncharacterized protein</fullName>
    </submittedName>
</protein>
<sequence>MIEKHGATRAGHEDLRWQGGIRALWPFAGTPAPARSPQPLQARACRRRGTRLRRKPEAAAAVSSSTLLPVNARHSYLCRANHSFG</sequence>
<evidence type="ECO:0000313" key="2">
    <source>
        <dbReference type="Proteomes" id="UP000005268"/>
    </source>
</evidence>
<dbReference type="AlphaFoldDB" id="I3UXV5"/>
<reference evidence="1 2" key="1">
    <citation type="journal article" date="2012" name="J. Bacteriol.">
        <title>Complete Genome Sequence of the Naphthalene-Degrading Pseudomonas putida Strain ND6.</title>
        <authorList>
            <person name="Li S."/>
            <person name="Zhao H."/>
            <person name="Li Y."/>
            <person name="Niu S."/>
            <person name="Cai B."/>
        </authorList>
    </citation>
    <scope>NUCLEOTIDE SEQUENCE [LARGE SCALE GENOMIC DNA]</scope>
    <source>
        <strain evidence="1 2">ND6</strain>
    </source>
</reference>
<dbReference type="HOGENOM" id="CLU_192276_0_0_6"/>
<accession>I3UXV5</accession>